<evidence type="ECO:0000313" key="2">
    <source>
        <dbReference type="Proteomes" id="UP001165960"/>
    </source>
</evidence>
<evidence type="ECO:0000313" key="1">
    <source>
        <dbReference type="EMBL" id="KAJ9052512.1"/>
    </source>
</evidence>
<reference evidence="1" key="1">
    <citation type="submission" date="2022-04" db="EMBL/GenBank/DDBJ databases">
        <title>Genome of the entomopathogenic fungus Entomophthora muscae.</title>
        <authorList>
            <person name="Elya C."/>
            <person name="Lovett B.R."/>
            <person name="Lee E."/>
            <person name="Macias A.M."/>
            <person name="Hajek A.E."/>
            <person name="De Bivort B.L."/>
            <person name="Kasson M.T."/>
            <person name="De Fine Licht H.H."/>
            <person name="Stajich J.E."/>
        </authorList>
    </citation>
    <scope>NUCLEOTIDE SEQUENCE</scope>
    <source>
        <strain evidence="1">Berkeley</strain>
    </source>
</reference>
<name>A0ACC2RR32_9FUNG</name>
<dbReference type="EMBL" id="QTSX02006653">
    <property type="protein sequence ID" value="KAJ9052512.1"/>
    <property type="molecule type" value="Genomic_DNA"/>
</dbReference>
<feature type="non-terminal residue" evidence="1">
    <location>
        <position position="108"/>
    </location>
</feature>
<keyword evidence="2" id="KW-1185">Reference proteome</keyword>
<comment type="caution">
    <text evidence="1">The sequence shown here is derived from an EMBL/GenBank/DDBJ whole genome shotgun (WGS) entry which is preliminary data.</text>
</comment>
<organism evidence="1 2">
    <name type="scientific">Entomophthora muscae</name>
    <dbReference type="NCBI Taxonomy" id="34485"/>
    <lineage>
        <taxon>Eukaryota</taxon>
        <taxon>Fungi</taxon>
        <taxon>Fungi incertae sedis</taxon>
        <taxon>Zoopagomycota</taxon>
        <taxon>Entomophthoromycotina</taxon>
        <taxon>Entomophthoromycetes</taxon>
        <taxon>Entomophthorales</taxon>
        <taxon>Entomophthoraceae</taxon>
        <taxon>Entomophthora</taxon>
    </lineage>
</organism>
<accession>A0ACC2RR32</accession>
<dbReference type="Proteomes" id="UP001165960">
    <property type="component" value="Unassembled WGS sequence"/>
</dbReference>
<sequence length="108" mass="12631">MSHLARIFLEVSMILFEKKAHHISVTFFKTASIFTSFEALFLYLSHLDTSFNYKLVDCLPAHSQFDFQFKPTVNLVKVASSIYLLKSKEKQCLEEWTKDMEAKGKIFR</sequence>
<protein>
    <submittedName>
        <fullName evidence="1">Uncharacterized protein</fullName>
    </submittedName>
</protein>
<proteinExistence type="predicted"/>
<gene>
    <name evidence="1" type="ORF">DSO57_1033450</name>
</gene>